<evidence type="ECO:0000256" key="2">
    <source>
        <dbReference type="ARBA" id="ARBA00004236"/>
    </source>
</evidence>
<dbReference type="WBParaSite" id="PSU_v2.g4216.t1">
    <property type="protein sequence ID" value="PSU_v2.g4216.t1"/>
    <property type="gene ID" value="PSU_v2.g4216"/>
</dbReference>
<dbReference type="AlphaFoldDB" id="A0A914YVQ6"/>
<evidence type="ECO:0000259" key="13">
    <source>
        <dbReference type="Pfam" id="PF02932"/>
    </source>
</evidence>
<feature type="transmembrane region" description="Helical" evidence="11">
    <location>
        <begin position="310"/>
        <end position="332"/>
    </location>
</feature>
<feature type="domain" description="Neurotransmitter-gated ion-channel transmembrane" evidence="13">
    <location>
        <begin position="252"/>
        <end position="352"/>
    </location>
</feature>
<dbReference type="InterPro" id="IPR006202">
    <property type="entry name" value="Neur_chan_lig-bd"/>
</dbReference>
<evidence type="ECO:0000313" key="14">
    <source>
        <dbReference type="Proteomes" id="UP000887577"/>
    </source>
</evidence>
<keyword evidence="10 11" id="KW-0407">Ion channel</keyword>
<evidence type="ECO:0000259" key="12">
    <source>
        <dbReference type="Pfam" id="PF02931"/>
    </source>
</evidence>
<dbReference type="InterPro" id="IPR018000">
    <property type="entry name" value="Neurotransmitter_ion_chnl_CS"/>
</dbReference>
<comment type="subcellular location">
    <subcellularLocation>
        <location evidence="2">Cell membrane</location>
    </subcellularLocation>
    <subcellularLocation>
        <location evidence="1">Membrane</location>
        <topology evidence="1">Multi-pass membrane protein</topology>
    </subcellularLocation>
</comment>
<evidence type="ECO:0000256" key="8">
    <source>
        <dbReference type="ARBA" id="ARBA00023065"/>
    </source>
</evidence>
<accession>A0A914YVQ6</accession>
<dbReference type="GO" id="GO:0005886">
    <property type="term" value="C:plasma membrane"/>
    <property type="evidence" value="ECO:0007669"/>
    <property type="project" value="UniProtKB-SubCell"/>
</dbReference>
<dbReference type="InterPro" id="IPR036719">
    <property type="entry name" value="Neuro-gated_channel_TM_sf"/>
</dbReference>
<dbReference type="NCBIfam" id="TIGR00860">
    <property type="entry name" value="LIC"/>
    <property type="match status" value="1"/>
</dbReference>
<evidence type="ECO:0000256" key="11">
    <source>
        <dbReference type="RuleBase" id="RU000687"/>
    </source>
</evidence>
<dbReference type="FunFam" id="2.70.170.10:FF:000038">
    <property type="entry name" value="Glutamate-gated chloride channel alpha"/>
    <property type="match status" value="1"/>
</dbReference>
<keyword evidence="3 11" id="KW-0813">Transport</keyword>
<evidence type="ECO:0000256" key="1">
    <source>
        <dbReference type="ARBA" id="ARBA00004141"/>
    </source>
</evidence>
<organism evidence="14 15">
    <name type="scientific">Panagrolaimus superbus</name>
    <dbReference type="NCBI Taxonomy" id="310955"/>
    <lineage>
        <taxon>Eukaryota</taxon>
        <taxon>Metazoa</taxon>
        <taxon>Ecdysozoa</taxon>
        <taxon>Nematoda</taxon>
        <taxon>Chromadorea</taxon>
        <taxon>Rhabditida</taxon>
        <taxon>Tylenchina</taxon>
        <taxon>Panagrolaimomorpha</taxon>
        <taxon>Panagrolaimoidea</taxon>
        <taxon>Panagrolaimidae</taxon>
        <taxon>Panagrolaimus</taxon>
    </lineage>
</organism>
<dbReference type="Gene3D" id="2.70.170.10">
    <property type="entry name" value="Neurotransmitter-gated ion-channel ligand-binding domain"/>
    <property type="match status" value="1"/>
</dbReference>
<keyword evidence="8 11" id="KW-0406">Ion transport</keyword>
<dbReference type="GO" id="GO:0004888">
    <property type="term" value="F:transmembrane signaling receptor activity"/>
    <property type="evidence" value="ECO:0007669"/>
    <property type="project" value="InterPro"/>
</dbReference>
<reference evidence="15" key="1">
    <citation type="submission" date="2022-11" db="UniProtKB">
        <authorList>
            <consortium name="WormBaseParasite"/>
        </authorList>
    </citation>
    <scope>IDENTIFICATION</scope>
</reference>
<keyword evidence="6" id="KW-0732">Signal</keyword>
<dbReference type="GO" id="GO:0005230">
    <property type="term" value="F:extracellular ligand-gated monoatomic ion channel activity"/>
    <property type="evidence" value="ECO:0007669"/>
    <property type="project" value="InterPro"/>
</dbReference>
<dbReference type="PANTHER" id="PTHR18945">
    <property type="entry name" value="NEUROTRANSMITTER GATED ION CHANNEL"/>
    <property type="match status" value="1"/>
</dbReference>
<dbReference type="SUPFAM" id="SSF63712">
    <property type="entry name" value="Nicotinic receptor ligand binding domain-like"/>
    <property type="match status" value="1"/>
</dbReference>
<dbReference type="InterPro" id="IPR006201">
    <property type="entry name" value="Neur_channel"/>
</dbReference>
<proteinExistence type="inferred from homology"/>
<evidence type="ECO:0000256" key="10">
    <source>
        <dbReference type="ARBA" id="ARBA00023303"/>
    </source>
</evidence>
<evidence type="ECO:0000256" key="6">
    <source>
        <dbReference type="ARBA" id="ARBA00022729"/>
    </source>
</evidence>
<keyword evidence="9 11" id="KW-0472">Membrane</keyword>
<evidence type="ECO:0000256" key="3">
    <source>
        <dbReference type="ARBA" id="ARBA00022448"/>
    </source>
</evidence>
<dbReference type="Pfam" id="PF02931">
    <property type="entry name" value="Neur_chan_LBD"/>
    <property type="match status" value="1"/>
</dbReference>
<dbReference type="Proteomes" id="UP000887577">
    <property type="component" value="Unplaced"/>
</dbReference>
<comment type="similarity">
    <text evidence="11">Belongs to the ligand-gated ion channel (TC 1.A.9) family.</text>
</comment>
<evidence type="ECO:0000313" key="15">
    <source>
        <dbReference type="WBParaSite" id="PSU_v2.g4216.t1"/>
    </source>
</evidence>
<feature type="domain" description="Neurotransmitter-gated ion-channel ligand-binding" evidence="12">
    <location>
        <begin position="43"/>
        <end position="243"/>
    </location>
</feature>
<keyword evidence="5 11" id="KW-0812">Transmembrane</keyword>
<dbReference type="PRINTS" id="PR00252">
    <property type="entry name" value="NRIONCHANNEL"/>
</dbReference>
<evidence type="ECO:0000256" key="9">
    <source>
        <dbReference type="ARBA" id="ARBA00023136"/>
    </source>
</evidence>
<evidence type="ECO:0000256" key="7">
    <source>
        <dbReference type="ARBA" id="ARBA00022989"/>
    </source>
</evidence>
<keyword evidence="4" id="KW-1003">Cell membrane</keyword>
<keyword evidence="14" id="KW-1185">Reference proteome</keyword>
<dbReference type="InterPro" id="IPR006028">
    <property type="entry name" value="GABAA/Glycine_rcpt"/>
</dbReference>
<dbReference type="CDD" id="cd18993">
    <property type="entry name" value="LGIC_ECD_GluCl"/>
    <property type="match status" value="1"/>
</dbReference>
<name>A0A914YVQ6_9BILA</name>
<dbReference type="PRINTS" id="PR00253">
    <property type="entry name" value="GABAARECEPTR"/>
</dbReference>
<feature type="transmembrane region" description="Helical" evidence="11">
    <location>
        <begin position="386"/>
        <end position="406"/>
    </location>
</feature>
<feature type="transmembrane region" description="Helical" evidence="11">
    <location>
        <begin position="244"/>
        <end position="268"/>
    </location>
</feature>
<dbReference type="InterPro" id="IPR006029">
    <property type="entry name" value="Neurotrans-gated_channel_TM"/>
</dbReference>
<dbReference type="Pfam" id="PF02932">
    <property type="entry name" value="Neur_chan_memb"/>
    <property type="match status" value="1"/>
</dbReference>
<dbReference type="PROSITE" id="PS00236">
    <property type="entry name" value="NEUROTR_ION_CHANNEL"/>
    <property type="match status" value="1"/>
</dbReference>
<dbReference type="InterPro" id="IPR038050">
    <property type="entry name" value="Neuro_actylchol_rec"/>
</dbReference>
<evidence type="ECO:0000256" key="4">
    <source>
        <dbReference type="ARBA" id="ARBA00022475"/>
    </source>
</evidence>
<dbReference type="SUPFAM" id="SSF90112">
    <property type="entry name" value="Neurotransmitter-gated ion-channel transmembrane pore"/>
    <property type="match status" value="1"/>
</dbReference>
<evidence type="ECO:0000256" key="5">
    <source>
        <dbReference type="ARBA" id="ARBA00022692"/>
    </source>
</evidence>
<dbReference type="InterPro" id="IPR036734">
    <property type="entry name" value="Neur_chan_lig-bd_sf"/>
</dbReference>
<dbReference type="Gene3D" id="1.20.58.390">
    <property type="entry name" value="Neurotransmitter-gated ion-channel transmembrane domain"/>
    <property type="match status" value="1"/>
</dbReference>
<feature type="transmembrane region" description="Helical" evidence="11">
    <location>
        <begin position="277"/>
        <end position="298"/>
    </location>
</feature>
<protein>
    <submittedName>
        <fullName evidence="15">Glutamate-gated chloride channel</fullName>
    </submittedName>
</protein>
<sequence>MTILSVFSKNLYNLLIKKQQKSDFRSGDLRLIKILNSNENIHLFRPVEFDENGKANPVKVDVNIYLRSISHVSEVNMEYQLQITYRQTWRDSRLAWGNDTEEYHHPYVILNSDQKIWIPDTFFQNEKNAHRHNIDKPNIMVRVHHDGFVLYSVRLTMALSCPMKFEYYPMDVQECELRFASYAYTTDDIIYKWKDNDPIQIKTGLLNSLPQFKVTNYSTHECSSSTSTGNYSCLNLRLELNREFGFFLLHLFIPSMALVAVSWVSFFIDPTSVPGRVTLGVTVLLTFHALSSGVNSILPPVSYIKAIDVWIFGCATFILASLIEFAIVTYLYTNQLAKRKPSSPEHQQLLRDNRTDEKMHVSSNHIPIFDYIRNSIRKDARVVDRASRVLFPLLFTIFNIIYWLVYTTEQFE</sequence>
<keyword evidence="7 11" id="KW-1133">Transmembrane helix</keyword>
<dbReference type="CDD" id="cd19049">
    <property type="entry name" value="LGIC_TM_anion"/>
    <property type="match status" value="1"/>
</dbReference>